<keyword evidence="7" id="KW-1185">Reference proteome</keyword>
<dbReference type="GO" id="GO:0003677">
    <property type="term" value="F:DNA binding"/>
    <property type="evidence" value="ECO:0007669"/>
    <property type="project" value="InterPro"/>
</dbReference>
<keyword evidence="3" id="KW-0240">DNA-directed RNA polymerase</keyword>
<proteinExistence type="inferred from homology"/>
<evidence type="ECO:0000313" key="7">
    <source>
        <dbReference type="Proteomes" id="UP000235965"/>
    </source>
</evidence>
<dbReference type="AlphaFoldDB" id="A0A2J7QUI8"/>
<dbReference type="PANTHER" id="PTHR14440">
    <property type="entry name" value="DNA-DIRECTED RNA POLYMERASE I SUBUNIT RPA49"/>
    <property type="match status" value="1"/>
</dbReference>
<keyword evidence="4" id="KW-0804">Transcription</keyword>
<evidence type="ECO:0000256" key="1">
    <source>
        <dbReference type="ARBA" id="ARBA00004604"/>
    </source>
</evidence>
<dbReference type="GO" id="GO:0006351">
    <property type="term" value="P:DNA-templated transcription"/>
    <property type="evidence" value="ECO:0007669"/>
    <property type="project" value="InterPro"/>
</dbReference>
<comment type="similarity">
    <text evidence="2">Belongs to the eukaryotic RPA49/POLR1E RNA polymerase subunit family.</text>
</comment>
<dbReference type="GO" id="GO:0000428">
    <property type="term" value="C:DNA-directed RNA polymerase complex"/>
    <property type="evidence" value="ECO:0007669"/>
    <property type="project" value="UniProtKB-KW"/>
</dbReference>
<gene>
    <name evidence="6" type="ORF">B7P43_G17790</name>
</gene>
<evidence type="ECO:0000256" key="4">
    <source>
        <dbReference type="ARBA" id="ARBA00023163"/>
    </source>
</evidence>
<dbReference type="STRING" id="105785.A0A2J7QUI8"/>
<dbReference type="OrthoDB" id="277398at2759"/>
<dbReference type="InParanoid" id="A0A2J7QUI8"/>
<dbReference type="InterPro" id="IPR009668">
    <property type="entry name" value="RNA_pol-assoc_fac_A49-like"/>
</dbReference>
<evidence type="ECO:0000256" key="5">
    <source>
        <dbReference type="ARBA" id="ARBA00023242"/>
    </source>
</evidence>
<evidence type="ECO:0000256" key="3">
    <source>
        <dbReference type="ARBA" id="ARBA00022478"/>
    </source>
</evidence>
<evidence type="ECO:0000313" key="6">
    <source>
        <dbReference type="EMBL" id="PNF32251.1"/>
    </source>
</evidence>
<sequence length="390" mass="43635">MKCAKLEEEEDRHTEAMKPVKCHISEVASLDDRAILVSFQHGELIPEEAHKVKCGLYAHKKTGKHVVAVALDDDHVFSGTEPAADSQLAWNLIAVRNKRTNKVRIFPTTSVMLSPVSHVAKTSSVSVVTQEDKDRLRMKFGSRKQQRLLENYMRTRTDTDALKDKLKNAIDNVSVEQASLQPIVNASDEAYLPPMNRDAATVDGVYNLHDIVSAEELASLKEEAVRIMKEPQNEGFSLFFRETLPNLLNIGNSEQVLEAVCALLYADLLIKFLNTSVKSLQKQKNIICPYSEDINSKIISTFTMKSANGRLRPNSLKDKALCYLIVLGLLLTQFKLNLELLSKSLAISVKRLHQYCHQVGAVSSSRASSTVILKLPLPPLKQLQTMMKKK</sequence>
<comment type="caution">
    <text evidence="6">The sequence shown here is derived from an EMBL/GenBank/DDBJ whole genome shotgun (WGS) entry which is preliminary data.</text>
</comment>
<evidence type="ECO:0008006" key="8">
    <source>
        <dbReference type="Google" id="ProtNLM"/>
    </source>
</evidence>
<accession>A0A2J7QUI8</accession>
<dbReference type="FunCoup" id="A0A2J7QUI8">
    <property type="interactions" value="567"/>
</dbReference>
<dbReference type="EMBL" id="NEVH01010578">
    <property type="protein sequence ID" value="PNF32251.1"/>
    <property type="molecule type" value="Genomic_DNA"/>
</dbReference>
<organism evidence="6 7">
    <name type="scientific">Cryptotermes secundus</name>
    <dbReference type="NCBI Taxonomy" id="105785"/>
    <lineage>
        <taxon>Eukaryota</taxon>
        <taxon>Metazoa</taxon>
        <taxon>Ecdysozoa</taxon>
        <taxon>Arthropoda</taxon>
        <taxon>Hexapoda</taxon>
        <taxon>Insecta</taxon>
        <taxon>Pterygota</taxon>
        <taxon>Neoptera</taxon>
        <taxon>Polyneoptera</taxon>
        <taxon>Dictyoptera</taxon>
        <taxon>Blattodea</taxon>
        <taxon>Blattoidea</taxon>
        <taxon>Termitoidae</taxon>
        <taxon>Kalotermitidae</taxon>
        <taxon>Cryptotermitinae</taxon>
        <taxon>Cryptotermes</taxon>
    </lineage>
</organism>
<name>A0A2J7QUI8_9NEOP</name>
<reference evidence="6 7" key="1">
    <citation type="submission" date="2017-12" db="EMBL/GenBank/DDBJ databases">
        <title>Hemimetabolous genomes reveal molecular basis of termite eusociality.</title>
        <authorList>
            <person name="Harrison M.C."/>
            <person name="Jongepier E."/>
            <person name="Robertson H.M."/>
            <person name="Arning N."/>
            <person name="Bitard-Feildel T."/>
            <person name="Chao H."/>
            <person name="Childers C.P."/>
            <person name="Dinh H."/>
            <person name="Doddapaneni H."/>
            <person name="Dugan S."/>
            <person name="Gowin J."/>
            <person name="Greiner C."/>
            <person name="Han Y."/>
            <person name="Hu H."/>
            <person name="Hughes D.S.T."/>
            <person name="Huylmans A.-K."/>
            <person name="Kemena C."/>
            <person name="Kremer L.P.M."/>
            <person name="Lee S.L."/>
            <person name="Lopez-Ezquerra A."/>
            <person name="Mallet L."/>
            <person name="Monroy-Kuhn J.M."/>
            <person name="Moser A."/>
            <person name="Murali S.C."/>
            <person name="Muzny D.M."/>
            <person name="Otani S."/>
            <person name="Piulachs M.-D."/>
            <person name="Poelchau M."/>
            <person name="Qu J."/>
            <person name="Schaub F."/>
            <person name="Wada-Katsumata A."/>
            <person name="Worley K.C."/>
            <person name="Xie Q."/>
            <person name="Ylla G."/>
            <person name="Poulsen M."/>
            <person name="Gibbs R.A."/>
            <person name="Schal C."/>
            <person name="Richards S."/>
            <person name="Belles X."/>
            <person name="Korb J."/>
            <person name="Bornberg-Bauer E."/>
        </authorList>
    </citation>
    <scope>NUCLEOTIDE SEQUENCE [LARGE SCALE GENOMIC DNA]</scope>
    <source>
        <tissue evidence="6">Whole body</tissue>
    </source>
</reference>
<dbReference type="GO" id="GO:0005730">
    <property type="term" value="C:nucleolus"/>
    <property type="evidence" value="ECO:0007669"/>
    <property type="project" value="UniProtKB-SubCell"/>
</dbReference>
<keyword evidence="5" id="KW-0539">Nucleus</keyword>
<evidence type="ECO:0000256" key="2">
    <source>
        <dbReference type="ARBA" id="ARBA00009430"/>
    </source>
</evidence>
<dbReference type="Proteomes" id="UP000235965">
    <property type="component" value="Unassembled WGS sequence"/>
</dbReference>
<protein>
    <recommendedName>
        <fullName evidence="8">DNA-directed RNA polymerase I subunit RPA49</fullName>
    </recommendedName>
</protein>
<comment type="subcellular location">
    <subcellularLocation>
        <location evidence="1">Nucleus</location>
        <location evidence="1">Nucleolus</location>
    </subcellularLocation>
</comment>
<dbReference type="Pfam" id="PF06870">
    <property type="entry name" value="RNA_pol_I_A49"/>
    <property type="match status" value="1"/>
</dbReference>